<keyword evidence="1" id="KW-1133">Transmembrane helix</keyword>
<gene>
    <name evidence="2" type="ORF">RND81_03G231600</name>
</gene>
<accession>A0AAW1M8P3</accession>
<dbReference type="EMBL" id="JBDFQZ010000003">
    <property type="protein sequence ID" value="KAK9743316.1"/>
    <property type="molecule type" value="Genomic_DNA"/>
</dbReference>
<keyword evidence="3" id="KW-1185">Reference proteome</keyword>
<reference evidence="2 3" key="1">
    <citation type="submission" date="2024-03" db="EMBL/GenBank/DDBJ databases">
        <title>WGS assembly of Saponaria officinalis var. Norfolk2.</title>
        <authorList>
            <person name="Jenkins J."/>
            <person name="Shu S."/>
            <person name="Grimwood J."/>
            <person name="Barry K."/>
            <person name="Goodstein D."/>
            <person name="Schmutz J."/>
            <person name="Leebens-Mack J."/>
            <person name="Osbourn A."/>
        </authorList>
    </citation>
    <scope>NUCLEOTIDE SEQUENCE [LARGE SCALE GENOMIC DNA]</scope>
    <source>
        <strain evidence="3">cv. Norfolk2</strain>
        <strain evidence="2">JIC</strain>
        <tissue evidence="2">Leaf</tissue>
    </source>
</reference>
<dbReference type="EMBL" id="JBDFQZ010000003">
    <property type="protein sequence ID" value="KAK9743315.1"/>
    <property type="molecule type" value="Genomic_DNA"/>
</dbReference>
<proteinExistence type="predicted"/>
<evidence type="ECO:0000313" key="3">
    <source>
        <dbReference type="Proteomes" id="UP001443914"/>
    </source>
</evidence>
<keyword evidence="1" id="KW-0812">Transmembrane</keyword>
<sequence>MARVLLLNCFLPSTPSCTDRLAAELFSSVASDLQRLQKSLEQSPPNLRWCREAMLVVKKTHSHFLDYFERTQDSNPLESVTMVDEYMSASLDLLDSCNLLKSAVTGLDRQRVMVEFMVKTVKDASFITMADKIKLERNEIEESNNLFKFTKWREMDVNERNVSKVKIRSRRKMQVLQPISSIMSIISLFIFYSILHPIPVKIHERFYKGFQNMDLFSEYVRKLAITFGKKLQDVQGKGRSVLHENAMIQDTLAGFTAEFVSGKAGKDERKLAERLDTLKDSSLALKQGIDLFESVVNELFEDVIKGRKRVIGLVTTNNQNL</sequence>
<keyword evidence="1" id="KW-0472">Membrane</keyword>
<protein>
    <submittedName>
        <fullName evidence="2">Uncharacterized protein</fullName>
    </submittedName>
</protein>
<organism evidence="2 3">
    <name type="scientific">Saponaria officinalis</name>
    <name type="common">Common soapwort</name>
    <name type="synonym">Lychnis saponaria</name>
    <dbReference type="NCBI Taxonomy" id="3572"/>
    <lineage>
        <taxon>Eukaryota</taxon>
        <taxon>Viridiplantae</taxon>
        <taxon>Streptophyta</taxon>
        <taxon>Embryophyta</taxon>
        <taxon>Tracheophyta</taxon>
        <taxon>Spermatophyta</taxon>
        <taxon>Magnoliopsida</taxon>
        <taxon>eudicotyledons</taxon>
        <taxon>Gunneridae</taxon>
        <taxon>Pentapetalae</taxon>
        <taxon>Caryophyllales</taxon>
        <taxon>Caryophyllaceae</taxon>
        <taxon>Caryophylleae</taxon>
        <taxon>Saponaria</taxon>
    </lineage>
</organism>
<comment type="caution">
    <text evidence="2">The sequence shown here is derived from an EMBL/GenBank/DDBJ whole genome shotgun (WGS) entry which is preliminary data.</text>
</comment>
<evidence type="ECO:0000256" key="1">
    <source>
        <dbReference type="SAM" id="Phobius"/>
    </source>
</evidence>
<dbReference type="Proteomes" id="UP001443914">
    <property type="component" value="Unassembled WGS sequence"/>
</dbReference>
<dbReference type="PANTHER" id="PTHR31509">
    <property type="entry name" value="BPS1-LIKE PROTEIN"/>
    <property type="match status" value="1"/>
</dbReference>
<dbReference type="AlphaFoldDB" id="A0AAW1M8P3"/>
<evidence type="ECO:0000313" key="2">
    <source>
        <dbReference type="EMBL" id="KAK9743316.1"/>
    </source>
</evidence>
<name>A0AAW1M8P3_SAPOF</name>
<feature type="transmembrane region" description="Helical" evidence="1">
    <location>
        <begin position="175"/>
        <end position="195"/>
    </location>
</feature>